<feature type="transmembrane region" description="Helical" evidence="7">
    <location>
        <begin position="640"/>
        <end position="665"/>
    </location>
</feature>
<feature type="compositionally biased region" description="Basic residues" evidence="6">
    <location>
        <begin position="118"/>
        <end position="131"/>
    </location>
</feature>
<feature type="compositionally biased region" description="Acidic residues" evidence="6">
    <location>
        <begin position="101"/>
        <end position="111"/>
    </location>
</feature>
<organism evidence="9 10">
    <name type="scientific">Coemansia spiralis</name>
    <dbReference type="NCBI Taxonomy" id="417178"/>
    <lineage>
        <taxon>Eukaryota</taxon>
        <taxon>Fungi</taxon>
        <taxon>Fungi incertae sedis</taxon>
        <taxon>Zoopagomycota</taxon>
        <taxon>Kickxellomycotina</taxon>
        <taxon>Kickxellomycetes</taxon>
        <taxon>Kickxellales</taxon>
        <taxon>Kickxellaceae</taxon>
        <taxon>Coemansia</taxon>
    </lineage>
</organism>
<evidence type="ECO:0000313" key="10">
    <source>
        <dbReference type="Proteomes" id="UP001151518"/>
    </source>
</evidence>
<dbReference type="Proteomes" id="UP001151518">
    <property type="component" value="Unassembled WGS sequence"/>
</dbReference>
<evidence type="ECO:0000256" key="5">
    <source>
        <dbReference type="ARBA" id="ARBA00023136"/>
    </source>
</evidence>
<evidence type="ECO:0000313" key="9">
    <source>
        <dbReference type="EMBL" id="KAJ2671710.1"/>
    </source>
</evidence>
<proteinExistence type="inferred from homology"/>
<dbReference type="Gene3D" id="1.20.1740.10">
    <property type="entry name" value="Amino acid/polyamine transporter I"/>
    <property type="match status" value="1"/>
</dbReference>
<evidence type="ECO:0000259" key="8">
    <source>
        <dbReference type="Pfam" id="PF01490"/>
    </source>
</evidence>
<feature type="compositionally biased region" description="Low complexity" evidence="6">
    <location>
        <begin position="88"/>
        <end position="99"/>
    </location>
</feature>
<feature type="compositionally biased region" description="Acidic residues" evidence="6">
    <location>
        <begin position="274"/>
        <end position="291"/>
    </location>
</feature>
<feature type="region of interest" description="Disordered" evidence="6">
    <location>
        <begin position="331"/>
        <end position="370"/>
    </location>
</feature>
<dbReference type="GO" id="GO:0015179">
    <property type="term" value="F:L-amino acid transmembrane transporter activity"/>
    <property type="evidence" value="ECO:0007669"/>
    <property type="project" value="TreeGrafter"/>
</dbReference>
<dbReference type="AlphaFoldDB" id="A0A9W8G2Z1"/>
<keyword evidence="5 7" id="KW-0472">Membrane</keyword>
<evidence type="ECO:0000256" key="2">
    <source>
        <dbReference type="ARBA" id="ARBA00008066"/>
    </source>
</evidence>
<feature type="transmembrane region" description="Helical" evidence="7">
    <location>
        <begin position="523"/>
        <end position="542"/>
    </location>
</feature>
<feature type="transmembrane region" description="Helical" evidence="7">
    <location>
        <begin position="455"/>
        <end position="479"/>
    </location>
</feature>
<feature type="transmembrane region" description="Helical" evidence="7">
    <location>
        <begin position="710"/>
        <end position="726"/>
    </location>
</feature>
<feature type="transmembrane region" description="Helical" evidence="7">
    <location>
        <begin position="686"/>
        <end position="704"/>
    </location>
</feature>
<feature type="region of interest" description="Disordered" evidence="6">
    <location>
        <begin position="272"/>
        <end position="294"/>
    </location>
</feature>
<keyword evidence="3 7" id="KW-0812">Transmembrane</keyword>
<reference evidence="9" key="1">
    <citation type="submission" date="2022-07" db="EMBL/GenBank/DDBJ databases">
        <title>Phylogenomic reconstructions and comparative analyses of Kickxellomycotina fungi.</title>
        <authorList>
            <person name="Reynolds N.K."/>
            <person name="Stajich J.E."/>
            <person name="Barry K."/>
            <person name="Grigoriev I.V."/>
            <person name="Crous P."/>
            <person name="Smith M.E."/>
        </authorList>
    </citation>
    <scope>NUCLEOTIDE SEQUENCE</scope>
    <source>
        <strain evidence="9">NRRL 3115</strain>
    </source>
</reference>
<comment type="subcellular location">
    <subcellularLocation>
        <location evidence="1">Membrane</location>
        <topology evidence="1">Multi-pass membrane protein</topology>
    </subcellularLocation>
</comment>
<feature type="domain" description="Amino acid transporter transmembrane" evidence="8">
    <location>
        <begin position="381"/>
        <end position="764"/>
    </location>
</feature>
<dbReference type="GO" id="GO:0005774">
    <property type="term" value="C:vacuolar membrane"/>
    <property type="evidence" value="ECO:0007669"/>
    <property type="project" value="TreeGrafter"/>
</dbReference>
<evidence type="ECO:0000256" key="1">
    <source>
        <dbReference type="ARBA" id="ARBA00004141"/>
    </source>
</evidence>
<feature type="transmembrane region" description="Helical" evidence="7">
    <location>
        <begin position="597"/>
        <end position="620"/>
    </location>
</feature>
<comment type="similarity">
    <text evidence="2">Belongs to the amino acid/polyamine transporter 2 family.</text>
</comment>
<evidence type="ECO:0000256" key="4">
    <source>
        <dbReference type="ARBA" id="ARBA00022989"/>
    </source>
</evidence>
<feature type="transmembrane region" description="Helical" evidence="7">
    <location>
        <begin position="746"/>
        <end position="764"/>
    </location>
</feature>
<comment type="caution">
    <text evidence="9">The sequence shown here is derived from an EMBL/GenBank/DDBJ whole genome shotgun (WGS) entry which is preliminary data.</text>
</comment>
<feature type="compositionally biased region" description="Basic and acidic residues" evidence="6">
    <location>
        <begin position="1"/>
        <end position="10"/>
    </location>
</feature>
<evidence type="ECO:0000256" key="7">
    <source>
        <dbReference type="SAM" id="Phobius"/>
    </source>
</evidence>
<feature type="region of interest" description="Disordered" evidence="6">
    <location>
        <begin position="83"/>
        <end position="136"/>
    </location>
</feature>
<feature type="region of interest" description="Disordered" evidence="6">
    <location>
        <begin position="1"/>
        <end position="36"/>
    </location>
</feature>
<sequence>MSAGKAKNDQPEENGDATPPTCSASPPRRPVSPMILPANATISALSTMDDNAAPLPGAAVSAGQANRALMQYLLTDQEARELSTGAGSIASNSNSEYSSDTGDEGDIEGSDSETASKTARRRSKPPSRRKPSIADPLLLPSGSITYDLYRWHRNHQRDAGHYLDESSVDDAGNPQLIHTHLEEDEEGHVHQTAARCSKRHIRTRSLSVMEAASAGSEYEWDLPQSHAQITGPNGFRRDYMLRKAEDEGRNVSMLTSSFVEFLALYGHFAGGDFPSDEDDEDDGEDEDEDDSTNAVVVAEVVGSDDHSGRSRGSDDEQQQRLIAPLQHSASYGAVGSSHRPTAGKPSANGRLSSRHNFKQPASLGGSSTRIAKQPATSLSSKASVRKSFFLLLKSFIGSGVLFLPKAFYNGGLLFSCVIMLVSAIVSLYTMLLLIKCYEKVHCGYGEMGRRLYGKWMEKAVLLSIVVSQIGFACAGTIFVATNMRDLFNAVTDCNHRMPLSFWVVIQLIVLAPLCLIRHIKGLSSIALLADLFIVAGLIYVWWMDVSKISKLGIEYVRNFNPEDYSLFIGTAAYTFEGYALILPIVDAMQRPEKFPAVLSVVMAICTAVAVAMGGLSYSAFGDKTESIILLNMPSSTLMTLTVQLLYSLAMIFTLPLMMFPVIRILEQALFPRRSGKRNPAVKMQKNTFRMLLLVVVVVISIVGVEKLDRLIAIVGGFACIPIAFIYPPLFHLKSIARSNWERIRDAFLAFFGFVVCVYVTAGAVSRWGKASPPFDFCDVQQHP</sequence>
<evidence type="ECO:0000256" key="6">
    <source>
        <dbReference type="SAM" id="MobiDB-lite"/>
    </source>
</evidence>
<feature type="transmembrane region" description="Helical" evidence="7">
    <location>
        <begin position="564"/>
        <end position="585"/>
    </location>
</feature>
<name>A0A9W8G2Z1_9FUNG</name>
<feature type="transmembrane region" description="Helical" evidence="7">
    <location>
        <begin position="499"/>
        <end position="516"/>
    </location>
</feature>
<dbReference type="OrthoDB" id="1684102at2759"/>
<keyword evidence="4 7" id="KW-1133">Transmembrane helix</keyword>
<evidence type="ECO:0000256" key="3">
    <source>
        <dbReference type="ARBA" id="ARBA00022692"/>
    </source>
</evidence>
<accession>A0A9W8G2Z1</accession>
<dbReference type="Pfam" id="PF01490">
    <property type="entry name" value="Aa_trans"/>
    <property type="match status" value="1"/>
</dbReference>
<dbReference type="EMBL" id="JANBTW010000096">
    <property type="protein sequence ID" value="KAJ2671710.1"/>
    <property type="molecule type" value="Genomic_DNA"/>
</dbReference>
<dbReference type="PANTHER" id="PTHR22950">
    <property type="entry name" value="AMINO ACID TRANSPORTER"/>
    <property type="match status" value="1"/>
</dbReference>
<gene>
    <name evidence="9" type="ORF">GGI25_005401</name>
</gene>
<feature type="transmembrane region" description="Helical" evidence="7">
    <location>
        <begin position="412"/>
        <end position="434"/>
    </location>
</feature>
<dbReference type="PANTHER" id="PTHR22950:SF666">
    <property type="entry name" value="VACUOLAR AMINO ACID TRANSPORTER 4"/>
    <property type="match status" value="1"/>
</dbReference>
<protein>
    <recommendedName>
        <fullName evidence="8">Amino acid transporter transmembrane domain-containing protein</fullName>
    </recommendedName>
</protein>
<dbReference type="InterPro" id="IPR013057">
    <property type="entry name" value="AA_transpt_TM"/>
</dbReference>